<dbReference type="STRING" id="401053.AciPR4_0392"/>
<dbReference type="Pfam" id="PF01797">
    <property type="entry name" value="Y1_Tnp"/>
    <property type="match status" value="1"/>
</dbReference>
<dbReference type="AlphaFoldDB" id="E8V294"/>
<gene>
    <name evidence="2" type="ordered locus">AciPR4_0392</name>
</gene>
<dbReference type="EMBL" id="CP002467">
    <property type="protein sequence ID" value="ADV81227.1"/>
    <property type="molecule type" value="Genomic_DNA"/>
</dbReference>
<accession>E8V294</accession>
<dbReference type="OrthoDB" id="9794403at2"/>
<dbReference type="NCBIfam" id="NF047646">
    <property type="entry name" value="REP_Tyr_transpos"/>
    <property type="match status" value="1"/>
</dbReference>
<dbReference type="InterPro" id="IPR002686">
    <property type="entry name" value="Transposase_17"/>
</dbReference>
<protein>
    <recommendedName>
        <fullName evidence="1">Transposase IS200-like domain-containing protein</fullName>
    </recommendedName>
</protein>
<reference evidence="2 3" key="1">
    <citation type="journal article" date="2012" name="Stand. Genomic Sci.">
        <title>Complete genome sequence of Terriglobus saanensis type strain SP1PR4(T), an Acidobacteria from tundra soil.</title>
        <authorList>
            <person name="Rawat S.R."/>
            <person name="Mannisto M.K."/>
            <person name="Starovoytov V."/>
            <person name="Goodwin L."/>
            <person name="Nolan M."/>
            <person name="Hauser L."/>
            <person name="Land M."/>
            <person name="Davenport K.W."/>
            <person name="Woyke T."/>
            <person name="Haggblom M.M."/>
        </authorList>
    </citation>
    <scope>NUCLEOTIDE SEQUENCE</scope>
    <source>
        <strain evidence="3">ATCC BAA-1853 / DSM 23119 / SP1PR4</strain>
    </source>
</reference>
<dbReference type="InterPro" id="IPR036515">
    <property type="entry name" value="Transposase_17_sf"/>
</dbReference>
<dbReference type="RefSeq" id="WP_013566960.1">
    <property type="nucleotide sequence ID" value="NC_014963.1"/>
</dbReference>
<feature type="domain" description="Transposase IS200-like" evidence="1">
    <location>
        <begin position="10"/>
        <end position="120"/>
    </location>
</feature>
<dbReference type="GO" id="GO:0006313">
    <property type="term" value="P:DNA transposition"/>
    <property type="evidence" value="ECO:0007669"/>
    <property type="project" value="InterPro"/>
</dbReference>
<dbReference type="SMART" id="SM01321">
    <property type="entry name" value="Y1_Tnp"/>
    <property type="match status" value="1"/>
</dbReference>
<dbReference type="PANTHER" id="PTHR36966">
    <property type="entry name" value="REP-ASSOCIATED TYROSINE TRANSPOSASE"/>
    <property type="match status" value="1"/>
</dbReference>
<dbReference type="PANTHER" id="PTHR36966:SF1">
    <property type="entry name" value="REP-ASSOCIATED TYROSINE TRANSPOSASE"/>
    <property type="match status" value="1"/>
</dbReference>
<dbReference type="GO" id="GO:0004803">
    <property type="term" value="F:transposase activity"/>
    <property type="evidence" value="ECO:0007669"/>
    <property type="project" value="InterPro"/>
</dbReference>
<proteinExistence type="predicted"/>
<evidence type="ECO:0000313" key="2">
    <source>
        <dbReference type="EMBL" id="ADV81227.1"/>
    </source>
</evidence>
<dbReference type="Proteomes" id="UP000006844">
    <property type="component" value="Chromosome"/>
</dbReference>
<organism evidence="2 3">
    <name type="scientific">Terriglobus saanensis (strain ATCC BAA-1853 / DSM 23119 / SP1PR4)</name>
    <dbReference type="NCBI Taxonomy" id="401053"/>
    <lineage>
        <taxon>Bacteria</taxon>
        <taxon>Pseudomonadati</taxon>
        <taxon>Acidobacteriota</taxon>
        <taxon>Terriglobia</taxon>
        <taxon>Terriglobales</taxon>
        <taxon>Acidobacteriaceae</taxon>
        <taxon>Terriglobus</taxon>
    </lineage>
</organism>
<dbReference type="KEGG" id="tsa:AciPR4_0392"/>
<evidence type="ECO:0000259" key="1">
    <source>
        <dbReference type="SMART" id="SM01321"/>
    </source>
</evidence>
<name>E8V294_TERSS</name>
<dbReference type="GO" id="GO:0043565">
    <property type="term" value="F:sequence-specific DNA binding"/>
    <property type="evidence" value="ECO:0007669"/>
    <property type="project" value="TreeGrafter"/>
</dbReference>
<keyword evidence="3" id="KW-1185">Reference proteome</keyword>
<sequence>MTRGLKRYQTSGHDHFLTFNCYGRRPYLSSDSACSLFEDALERMRIRYAFQVYGYVVMPEHVHLLVDEPKNGTLDEAIKGIKLSVTLRSRQRPFWLPRYHDFNIFTVTKFREKLRYLHRNPVVRGLVSEPEEWGASSYLHYLNGVRGRVEISSDWV</sequence>
<dbReference type="Gene3D" id="3.30.70.1290">
    <property type="entry name" value="Transposase IS200-like"/>
    <property type="match status" value="1"/>
</dbReference>
<dbReference type="InterPro" id="IPR052715">
    <property type="entry name" value="RAYT_transposase"/>
</dbReference>
<evidence type="ECO:0000313" key="3">
    <source>
        <dbReference type="Proteomes" id="UP000006844"/>
    </source>
</evidence>
<dbReference type="eggNOG" id="COG1943">
    <property type="taxonomic scope" value="Bacteria"/>
</dbReference>
<dbReference type="SUPFAM" id="SSF143422">
    <property type="entry name" value="Transposase IS200-like"/>
    <property type="match status" value="1"/>
</dbReference>
<dbReference type="HOGENOM" id="CLU_068226_5_0_0"/>